<reference evidence="9 10" key="1">
    <citation type="submission" date="2019-02" db="EMBL/GenBank/DDBJ databases">
        <title>Deep-cultivation of Planctomycetes and their phenomic and genomic characterization uncovers novel biology.</title>
        <authorList>
            <person name="Wiegand S."/>
            <person name="Jogler M."/>
            <person name="Boedeker C."/>
            <person name="Pinto D."/>
            <person name="Vollmers J."/>
            <person name="Rivas-Marin E."/>
            <person name="Kohn T."/>
            <person name="Peeters S.H."/>
            <person name="Heuer A."/>
            <person name="Rast P."/>
            <person name="Oberbeckmann S."/>
            <person name="Bunk B."/>
            <person name="Jeske O."/>
            <person name="Meyerdierks A."/>
            <person name="Storesund J.E."/>
            <person name="Kallscheuer N."/>
            <person name="Luecker S."/>
            <person name="Lage O.M."/>
            <person name="Pohl T."/>
            <person name="Merkel B.J."/>
            <person name="Hornburger P."/>
            <person name="Mueller R.-W."/>
            <person name="Bruemmer F."/>
            <person name="Labrenz M."/>
            <person name="Spormann A.M."/>
            <person name="Op den Camp H."/>
            <person name="Overmann J."/>
            <person name="Amann R."/>
            <person name="Jetten M.S.M."/>
            <person name="Mascher T."/>
            <person name="Medema M.H."/>
            <person name="Devos D.P."/>
            <person name="Kaster A.-K."/>
            <person name="Ovreas L."/>
            <person name="Rohde M."/>
            <person name="Galperin M.Y."/>
            <person name="Jogler C."/>
        </authorList>
    </citation>
    <scope>NUCLEOTIDE SEQUENCE [LARGE SCALE GENOMIC DNA]</scope>
    <source>
        <strain evidence="9 10">Mal48</strain>
    </source>
</reference>
<keyword evidence="3" id="KW-0479">Metal-binding</keyword>
<keyword evidence="6" id="KW-0408">Iron</keyword>
<keyword evidence="2" id="KW-0285">Flavoprotein</keyword>
<dbReference type="InterPro" id="IPR017896">
    <property type="entry name" value="4Fe4S_Fe-S-bd"/>
</dbReference>
<dbReference type="Pfam" id="PF02913">
    <property type="entry name" value="FAD-oxidase_C"/>
    <property type="match status" value="1"/>
</dbReference>
<dbReference type="InterPro" id="IPR036318">
    <property type="entry name" value="FAD-bd_PCMH-like_sf"/>
</dbReference>
<dbReference type="InterPro" id="IPR006094">
    <property type="entry name" value="Oxid_FAD_bind_N"/>
</dbReference>
<dbReference type="PANTHER" id="PTHR11748:SF119">
    <property type="entry name" value="D-2-HYDROXYGLUTARATE DEHYDROGENASE"/>
    <property type="match status" value="1"/>
</dbReference>
<dbReference type="Gene3D" id="1.10.45.10">
    <property type="entry name" value="Vanillyl-alcohol Oxidase, Chain A, domain 4"/>
    <property type="match status" value="1"/>
</dbReference>
<evidence type="ECO:0000256" key="1">
    <source>
        <dbReference type="ARBA" id="ARBA00001974"/>
    </source>
</evidence>
<evidence type="ECO:0000256" key="3">
    <source>
        <dbReference type="ARBA" id="ARBA00022723"/>
    </source>
</evidence>
<dbReference type="EMBL" id="CP036267">
    <property type="protein sequence ID" value="QDT34323.1"/>
    <property type="molecule type" value="Genomic_DNA"/>
</dbReference>
<evidence type="ECO:0000259" key="8">
    <source>
        <dbReference type="PROSITE" id="PS51387"/>
    </source>
</evidence>
<organism evidence="9 10">
    <name type="scientific">Thalassoglobus polymorphus</name>
    <dbReference type="NCBI Taxonomy" id="2527994"/>
    <lineage>
        <taxon>Bacteria</taxon>
        <taxon>Pseudomonadati</taxon>
        <taxon>Planctomycetota</taxon>
        <taxon>Planctomycetia</taxon>
        <taxon>Planctomycetales</taxon>
        <taxon>Planctomycetaceae</taxon>
        <taxon>Thalassoglobus</taxon>
    </lineage>
</organism>
<gene>
    <name evidence="9" type="primary">glpC</name>
    <name evidence="9" type="ORF">Mal48_35830</name>
</gene>
<dbReference type="AlphaFoldDB" id="A0A517QRR7"/>
<dbReference type="GO" id="GO:0046872">
    <property type="term" value="F:metal ion binding"/>
    <property type="evidence" value="ECO:0007669"/>
    <property type="project" value="UniProtKB-KW"/>
</dbReference>
<keyword evidence="10" id="KW-1185">Reference proteome</keyword>
<dbReference type="PROSITE" id="PS51387">
    <property type="entry name" value="FAD_PCMH"/>
    <property type="match status" value="1"/>
</dbReference>
<dbReference type="PANTHER" id="PTHR11748">
    <property type="entry name" value="D-LACTATE DEHYDROGENASE"/>
    <property type="match status" value="1"/>
</dbReference>
<evidence type="ECO:0000256" key="7">
    <source>
        <dbReference type="ARBA" id="ARBA00023014"/>
    </source>
</evidence>
<dbReference type="InterPro" id="IPR004017">
    <property type="entry name" value="Cys_rich_dom"/>
</dbReference>
<dbReference type="Pfam" id="PF02754">
    <property type="entry name" value="CCG"/>
    <property type="match status" value="1"/>
</dbReference>
<keyword evidence="7" id="KW-0411">Iron-sulfur</keyword>
<dbReference type="GO" id="GO:0051536">
    <property type="term" value="F:iron-sulfur cluster binding"/>
    <property type="evidence" value="ECO:0007669"/>
    <property type="project" value="UniProtKB-KW"/>
</dbReference>
<dbReference type="SUPFAM" id="SSF46548">
    <property type="entry name" value="alpha-helical ferredoxin"/>
    <property type="match status" value="1"/>
</dbReference>
<dbReference type="GO" id="GO:0008720">
    <property type="term" value="F:D-lactate dehydrogenase (NAD+) activity"/>
    <property type="evidence" value="ECO:0007669"/>
    <property type="project" value="TreeGrafter"/>
</dbReference>
<dbReference type="NCBIfam" id="NF008369">
    <property type="entry name" value="PRK11168.1"/>
    <property type="match status" value="1"/>
</dbReference>
<dbReference type="Gene3D" id="3.30.465.10">
    <property type="match status" value="1"/>
</dbReference>
<dbReference type="GO" id="GO:0071949">
    <property type="term" value="F:FAD binding"/>
    <property type="evidence" value="ECO:0007669"/>
    <property type="project" value="InterPro"/>
</dbReference>
<dbReference type="SUPFAM" id="SSF56176">
    <property type="entry name" value="FAD-binding/transporter-associated domain-like"/>
    <property type="match status" value="1"/>
</dbReference>
<dbReference type="OrthoDB" id="9767256at2"/>
<dbReference type="InterPro" id="IPR017900">
    <property type="entry name" value="4Fe4S_Fe_S_CS"/>
</dbReference>
<dbReference type="InterPro" id="IPR016164">
    <property type="entry name" value="FAD-linked_Oxase-like_C"/>
</dbReference>
<dbReference type="GO" id="GO:1903457">
    <property type="term" value="P:lactate catabolic process"/>
    <property type="evidence" value="ECO:0007669"/>
    <property type="project" value="TreeGrafter"/>
</dbReference>
<evidence type="ECO:0000256" key="5">
    <source>
        <dbReference type="ARBA" id="ARBA00023002"/>
    </source>
</evidence>
<dbReference type="InterPro" id="IPR016169">
    <property type="entry name" value="FAD-bd_PCMH_sub2"/>
</dbReference>
<feature type="domain" description="FAD-binding PCMH-type" evidence="8">
    <location>
        <begin position="37"/>
        <end position="260"/>
    </location>
</feature>
<evidence type="ECO:0000256" key="2">
    <source>
        <dbReference type="ARBA" id="ARBA00022630"/>
    </source>
</evidence>
<evidence type="ECO:0000256" key="4">
    <source>
        <dbReference type="ARBA" id="ARBA00022827"/>
    </source>
</evidence>
<protein>
    <submittedName>
        <fullName evidence="9">Anaerobic glycerol-3-phosphate dehydrogenase subunit C</fullName>
    </submittedName>
</protein>
<dbReference type="KEGG" id="tpol:Mal48_35830"/>
<name>A0A517QRR7_9PLAN</name>
<dbReference type="Gene3D" id="3.30.70.2740">
    <property type="match status" value="1"/>
</dbReference>
<keyword evidence="4" id="KW-0274">FAD</keyword>
<dbReference type="InterPro" id="IPR016166">
    <property type="entry name" value="FAD-bd_PCMH"/>
</dbReference>
<dbReference type="RefSeq" id="WP_145202085.1">
    <property type="nucleotide sequence ID" value="NZ_CP036267.1"/>
</dbReference>
<dbReference type="Pfam" id="PF01565">
    <property type="entry name" value="FAD_binding_4"/>
    <property type="match status" value="1"/>
</dbReference>
<dbReference type="InterPro" id="IPR016171">
    <property type="entry name" value="Vanillyl_alc_oxidase_C-sub2"/>
</dbReference>
<evidence type="ECO:0000313" key="10">
    <source>
        <dbReference type="Proteomes" id="UP000315724"/>
    </source>
</evidence>
<dbReference type="InterPro" id="IPR004113">
    <property type="entry name" value="FAD-bd_oxidored_4_C"/>
</dbReference>
<dbReference type="SUPFAM" id="SSF55103">
    <property type="entry name" value="FAD-linked oxidases, C-terminal domain"/>
    <property type="match status" value="1"/>
</dbReference>
<proteinExistence type="predicted"/>
<evidence type="ECO:0000313" key="9">
    <source>
        <dbReference type="EMBL" id="QDT34323.1"/>
    </source>
</evidence>
<keyword evidence="5" id="KW-0560">Oxidoreductase</keyword>
<sequence>MDEQQLRILDDLKGEFAGELHFDAISRELFSSDGSLYQILPLGVAFPKSAEDVSKLAAYTYENDIPLIPRGSGTGVAGGCLGRGIVVDFSRHMKNILHVDGSTVRVQAGVVRDQLNRHLRQHDRYFPPDPSNTAMTTVGGMIAVDAAGSHAIRVGSTRDYVQSVETVLADGFKFEAQRVADALSIPKPGRETDLVHQLAMLLNENAELIRQHQPSLVRNCSGYQLRGVMDGRAIHVPRLLVGSEGSLGIFTEATLHTSPIPSRRGAVLLLFGDLEKAIDAIEVMTGLQPSACDLLDRRLLSLAREADPRFAKLIPVQAEAGVLIEQTGYSNRQVEDRLQNIIHVARNADSTVHVGMEAFDEEGVEFLWSLPYRVIPLLSNLRGETRPLPFVEDIAVPPESLHQFLIKAQKVFQKHWVTASLYAHAASGQVHFRPFLAIPNSDNASRIEEISRDLYEVAFEFGGTVSGEHGNGLARTAFIRSQYGPLYRVFQKVKELFDPHNLLNPNKIISDDPHLTIRDFRVNPDPEQTRSELIPLQLQWKEGELEEETLRCNGCGNCRVQFDSSYRMCPFFHEETSEVYAPRSKANLIRALATSSIDSKAFSTEQAKELADSCFNCKQCQLECPSKVNIPALAIEAKAQFVAASGLPRSDWFLSRAHSFGKLGVAISPLANWLLGNRISRWMVEKLFGISQYRRLPKFAHRRFLNTWQAGRYREDRKKKQAYEVVYFVDHYANFHDPELGDAFLRVLEHNNIGVVIPRHQVASGMAMISAGDLEAARELAEINLGILGEFAREGKTIVCTEPTAAVCLKQEYPRLIDHPDTQVVADQTVDAGAYFQSLHSQGRLLTDFHPLEKTLGYHTPCHTKALNESPPWVELLKCIPDLNVQSIDKGCSGMAGAFGMSAKNFELSLKMGAGLIAEMQRPDLMLGASECSSCQFQMKQNSALPTLHPLKILALAYGIMPSIQRKLTPDHRERTLIT</sequence>
<comment type="cofactor">
    <cofactor evidence="1">
        <name>FAD</name>
        <dbReference type="ChEBI" id="CHEBI:57692"/>
    </cofactor>
</comment>
<dbReference type="Pfam" id="PF13183">
    <property type="entry name" value="Fer4_8"/>
    <property type="match status" value="1"/>
</dbReference>
<dbReference type="GO" id="GO:0004458">
    <property type="term" value="F:D-lactate dehydrogenase (cytochrome) activity"/>
    <property type="evidence" value="ECO:0007669"/>
    <property type="project" value="TreeGrafter"/>
</dbReference>
<dbReference type="PROSITE" id="PS00198">
    <property type="entry name" value="4FE4S_FER_1"/>
    <property type="match status" value="1"/>
</dbReference>
<evidence type="ECO:0000256" key="6">
    <source>
        <dbReference type="ARBA" id="ARBA00023004"/>
    </source>
</evidence>
<dbReference type="Proteomes" id="UP000315724">
    <property type="component" value="Chromosome"/>
</dbReference>
<accession>A0A517QRR7</accession>